<dbReference type="Proteomes" id="UP001056756">
    <property type="component" value="Chromosome"/>
</dbReference>
<feature type="signal peptide" evidence="1">
    <location>
        <begin position="1"/>
        <end position="20"/>
    </location>
</feature>
<dbReference type="KEGG" id="plig:NAG76_17785"/>
<evidence type="ECO:0000313" key="2">
    <source>
        <dbReference type="EMBL" id="URN93659.1"/>
    </source>
</evidence>
<reference evidence="2" key="1">
    <citation type="submission" date="2022-05" db="EMBL/GenBank/DDBJ databases">
        <title>Novel bacterial taxa in a minimal lignocellulolytic consortium and its capacity to transform plastics disclosed by genome-resolved metagenomics.</title>
        <authorList>
            <person name="Rodriguez C.A.D."/>
            <person name="Diaz-Garcia L."/>
            <person name="Herrera K."/>
            <person name="Tarazona N.A."/>
            <person name="Sproer C."/>
            <person name="Overmann J."/>
            <person name="Jimenez D.J."/>
        </authorList>
    </citation>
    <scope>NUCLEOTIDE SEQUENCE</scope>
    <source>
        <strain evidence="2">MAG5</strain>
    </source>
</reference>
<sequence length="144" mass="16542">MKFRKTICSILLLIIVCLCGCTTSPDHVIKEVNIQKLNKKAQTFVQTINDRNGLFLYSLINEDQFLIVKYSTVVQGDEAKYLSNITAEIADRILIINIEEMGTDKYDDDRLNKTRIFQLPNEKDYDNIQIFKNGEETMIDSVGV</sequence>
<gene>
    <name evidence="2" type="ORF">NAG76_17785</name>
</gene>
<dbReference type="EMBL" id="CP097899">
    <property type="protein sequence ID" value="URN93659.1"/>
    <property type="molecule type" value="Genomic_DNA"/>
</dbReference>
<evidence type="ECO:0008006" key="4">
    <source>
        <dbReference type="Google" id="ProtNLM"/>
    </source>
</evidence>
<keyword evidence="1" id="KW-0732">Signal</keyword>
<protein>
    <recommendedName>
        <fullName evidence="4">Lipoprotein</fullName>
    </recommendedName>
</protein>
<proteinExistence type="predicted"/>
<name>A0A9J6ZC37_9BACL</name>
<evidence type="ECO:0000313" key="3">
    <source>
        <dbReference type="Proteomes" id="UP001056756"/>
    </source>
</evidence>
<accession>A0A9J6ZC37</accession>
<evidence type="ECO:0000256" key="1">
    <source>
        <dbReference type="SAM" id="SignalP"/>
    </source>
</evidence>
<dbReference type="AlphaFoldDB" id="A0A9J6ZC37"/>
<feature type="chain" id="PRO_5039943350" description="Lipoprotein" evidence="1">
    <location>
        <begin position="21"/>
        <end position="144"/>
    </location>
</feature>
<organism evidence="2 3">
    <name type="scientific">Candidatus Pristimantibacillus lignocellulolyticus</name>
    <dbReference type="NCBI Taxonomy" id="2994561"/>
    <lineage>
        <taxon>Bacteria</taxon>
        <taxon>Bacillati</taxon>
        <taxon>Bacillota</taxon>
        <taxon>Bacilli</taxon>
        <taxon>Bacillales</taxon>
        <taxon>Paenibacillaceae</taxon>
        <taxon>Candidatus Pristimantibacillus</taxon>
    </lineage>
</organism>